<keyword evidence="2" id="KW-0067">ATP-binding</keyword>
<dbReference type="Proteomes" id="UP000191672">
    <property type="component" value="Unassembled WGS sequence"/>
</dbReference>
<gene>
    <name evidence="5" type="ORF">PENANT_c007G08396</name>
</gene>
<feature type="domain" description="Protein kinase" evidence="4">
    <location>
        <begin position="93"/>
        <end position="429"/>
    </location>
</feature>
<evidence type="ECO:0000256" key="1">
    <source>
        <dbReference type="ARBA" id="ARBA00022741"/>
    </source>
</evidence>
<feature type="region of interest" description="Disordered" evidence="3">
    <location>
        <begin position="1"/>
        <end position="30"/>
    </location>
</feature>
<dbReference type="GO" id="GO:0035556">
    <property type="term" value="P:intracellular signal transduction"/>
    <property type="evidence" value="ECO:0007669"/>
    <property type="project" value="TreeGrafter"/>
</dbReference>
<dbReference type="InterPro" id="IPR000719">
    <property type="entry name" value="Prot_kinase_dom"/>
</dbReference>
<reference evidence="6" key="1">
    <citation type="journal article" date="2017" name="Nat. Microbiol.">
        <title>Global analysis of biosynthetic gene clusters reveals vast potential of secondary metabolite production in Penicillium species.</title>
        <authorList>
            <person name="Nielsen J.C."/>
            <person name="Grijseels S."/>
            <person name="Prigent S."/>
            <person name="Ji B."/>
            <person name="Dainat J."/>
            <person name="Nielsen K.F."/>
            <person name="Frisvad J.C."/>
            <person name="Workman M."/>
            <person name="Nielsen J."/>
        </authorList>
    </citation>
    <scope>NUCLEOTIDE SEQUENCE [LARGE SCALE GENOMIC DNA]</scope>
    <source>
        <strain evidence="6">IBT 31811</strain>
    </source>
</reference>
<evidence type="ECO:0000256" key="3">
    <source>
        <dbReference type="SAM" id="MobiDB-lite"/>
    </source>
</evidence>
<keyword evidence="6" id="KW-1185">Reference proteome</keyword>
<accession>A0A1V6QC07</accession>
<organism evidence="5 6">
    <name type="scientific">Penicillium antarcticum</name>
    <dbReference type="NCBI Taxonomy" id="416450"/>
    <lineage>
        <taxon>Eukaryota</taxon>
        <taxon>Fungi</taxon>
        <taxon>Dikarya</taxon>
        <taxon>Ascomycota</taxon>
        <taxon>Pezizomycotina</taxon>
        <taxon>Eurotiomycetes</taxon>
        <taxon>Eurotiomycetidae</taxon>
        <taxon>Eurotiales</taxon>
        <taxon>Aspergillaceae</taxon>
        <taxon>Penicillium</taxon>
    </lineage>
</organism>
<dbReference type="SUPFAM" id="SSF56112">
    <property type="entry name" value="Protein kinase-like (PK-like)"/>
    <property type="match status" value="1"/>
</dbReference>
<dbReference type="STRING" id="416450.A0A1V6QC07"/>
<evidence type="ECO:0000313" key="6">
    <source>
        <dbReference type="Proteomes" id="UP000191672"/>
    </source>
</evidence>
<name>A0A1V6QC07_9EURO</name>
<dbReference type="PANTHER" id="PTHR24346:SF30">
    <property type="entry name" value="MATERNAL EMBRYONIC LEUCINE ZIPPER KINASE"/>
    <property type="match status" value="1"/>
</dbReference>
<feature type="compositionally biased region" description="Basic and acidic residues" evidence="3">
    <location>
        <begin position="8"/>
        <end position="30"/>
    </location>
</feature>
<comment type="caution">
    <text evidence="5">The sequence shown here is derived from an EMBL/GenBank/DDBJ whole genome shotgun (WGS) entry which is preliminary data.</text>
</comment>
<dbReference type="GO" id="GO:0004674">
    <property type="term" value="F:protein serine/threonine kinase activity"/>
    <property type="evidence" value="ECO:0007669"/>
    <property type="project" value="TreeGrafter"/>
</dbReference>
<protein>
    <recommendedName>
        <fullName evidence="4">Protein kinase domain-containing protein</fullName>
    </recommendedName>
</protein>
<evidence type="ECO:0000313" key="5">
    <source>
        <dbReference type="EMBL" id="OQD86552.1"/>
    </source>
</evidence>
<proteinExistence type="predicted"/>
<dbReference type="InterPro" id="IPR011009">
    <property type="entry name" value="Kinase-like_dom_sf"/>
</dbReference>
<dbReference type="EMBL" id="MDYN01000007">
    <property type="protein sequence ID" value="OQD86552.1"/>
    <property type="molecule type" value="Genomic_DNA"/>
</dbReference>
<keyword evidence="1" id="KW-0547">Nucleotide-binding</keyword>
<sequence length="442" mass="49798">MRPPDQNDDYHEYPTRRTLPEESADAKDKRSLNNAVQRMGGRGWSVLKHEQLPLLTTVSTDRLPLIGDSAASAPSAIQLSTISLPFTEKYGRCQQIVHYGANSTTRLHESRGQQLLAIKVYRRNILKKTLSPACSSHFTTCLSPTSAIFHPQHPNILPILDLLHNERSELCLVMPYCAGGDLHTLISRNGILPAHEADCIIKQILRALCFLHEHETAHRDIRLETVLLTSSGGVKLAGFGDGYVKRIWEECTVRMTPREDEEETLPSTQQQHHHAAWSFSLPWFLSSFSRQASSTSSTRNTAQSTTVNPSTASFAGMSLPYIPPEAFEHHSSPYAPSDSEEEVDPRPADVWATAIVYMTLITGRLLWRSARPRREDGRYLEYLHGRCEEDGYAPIESLGQRRRNAIYAMLHPNPWKRISSINMLRSEWMSRVVICDAGDSGY</sequence>
<dbReference type="Gene3D" id="1.10.510.10">
    <property type="entry name" value="Transferase(Phosphotransferase) domain 1"/>
    <property type="match status" value="2"/>
</dbReference>
<evidence type="ECO:0000256" key="2">
    <source>
        <dbReference type="ARBA" id="ARBA00022840"/>
    </source>
</evidence>
<dbReference type="AlphaFoldDB" id="A0A1V6QC07"/>
<dbReference type="PANTHER" id="PTHR24346">
    <property type="entry name" value="MAP/MICROTUBULE AFFINITY-REGULATING KINASE"/>
    <property type="match status" value="1"/>
</dbReference>
<dbReference type="SMART" id="SM00220">
    <property type="entry name" value="S_TKc"/>
    <property type="match status" value="1"/>
</dbReference>
<dbReference type="GO" id="GO:0005524">
    <property type="term" value="F:ATP binding"/>
    <property type="evidence" value="ECO:0007669"/>
    <property type="project" value="UniProtKB-KW"/>
</dbReference>
<evidence type="ECO:0000259" key="4">
    <source>
        <dbReference type="PROSITE" id="PS50011"/>
    </source>
</evidence>
<dbReference type="Pfam" id="PF00069">
    <property type="entry name" value="Pkinase"/>
    <property type="match status" value="1"/>
</dbReference>
<dbReference type="GO" id="GO:0005737">
    <property type="term" value="C:cytoplasm"/>
    <property type="evidence" value="ECO:0007669"/>
    <property type="project" value="TreeGrafter"/>
</dbReference>
<dbReference type="PROSITE" id="PS50011">
    <property type="entry name" value="PROTEIN_KINASE_DOM"/>
    <property type="match status" value="1"/>
</dbReference>